<dbReference type="InterPro" id="IPR003838">
    <property type="entry name" value="ABC3_permease_C"/>
</dbReference>
<evidence type="ECO:0000256" key="4">
    <source>
        <dbReference type="ARBA" id="ARBA00022989"/>
    </source>
</evidence>
<dbReference type="Pfam" id="PF02687">
    <property type="entry name" value="FtsX"/>
    <property type="match status" value="2"/>
</dbReference>
<evidence type="ECO:0000256" key="5">
    <source>
        <dbReference type="ARBA" id="ARBA00023136"/>
    </source>
</evidence>
<feature type="transmembrane region" description="Helical" evidence="7">
    <location>
        <begin position="311"/>
        <end position="337"/>
    </location>
</feature>
<evidence type="ECO:0000256" key="6">
    <source>
        <dbReference type="ARBA" id="ARBA00038076"/>
    </source>
</evidence>
<dbReference type="AlphaFoldDB" id="A0A3G1KWQ6"/>
<dbReference type="OrthoDB" id="5137249at2"/>
<dbReference type="InterPro" id="IPR025857">
    <property type="entry name" value="MacB_PCD"/>
</dbReference>
<evidence type="ECO:0008006" key="12">
    <source>
        <dbReference type="Google" id="ProtNLM"/>
    </source>
</evidence>
<keyword evidence="11" id="KW-1185">Reference proteome</keyword>
<evidence type="ECO:0000256" key="7">
    <source>
        <dbReference type="SAM" id="Phobius"/>
    </source>
</evidence>
<dbReference type="Pfam" id="PF12704">
    <property type="entry name" value="MacB_PCD"/>
    <property type="match status" value="1"/>
</dbReference>
<dbReference type="InterPro" id="IPR050250">
    <property type="entry name" value="Macrolide_Exporter_MacB"/>
</dbReference>
<dbReference type="GO" id="GO:0022857">
    <property type="term" value="F:transmembrane transporter activity"/>
    <property type="evidence" value="ECO:0007669"/>
    <property type="project" value="TreeGrafter"/>
</dbReference>
<evidence type="ECO:0000259" key="8">
    <source>
        <dbReference type="Pfam" id="PF02687"/>
    </source>
</evidence>
<reference evidence="10 11" key="1">
    <citation type="submission" date="2016-10" db="EMBL/GenBank/DDBJ databases">
        <title>Complete Genome Sequence of Peptococcaceae strain DCMF.</title>
        <authorList>
            <person name="Edwards R.J."/>
            <person name="Holland S.I."/>
            <person name="Deshpande N.P."/>
            <person name="Wong Y.K."/>
            <person name="Ertan H."/>
            <person name="Manefield M."/>
            <person name="Russell T.L."/>
            <person name="Lee M.J."/>
        </authorList>
    </citation>
    <scope>NUCLEOTIDE SEQUENCE [LARGE SCALE GENOMIC DNA]</scope>
    <source>
        <strain evidence="10 11">DCMF</strain>
    </source>
</reference>
<dbReference type="PANTHER" id="PTHR30572">
    <property type="entry name" value="MEMBRANE COMPONENT OF TRANSPORTER-RELATED"/>
    <property type="match status" value="1"/>
</dbReference>
<evidence type="ECO:0000256" key="3">
    <source>
        <dbReference type="ARBA" id="ARBA00022692"/>
    </source>
</evidence>
<evidence type="ECO:0000259" key="9">
    <source>
        <dbReference type="Pfam" id="PF12704"/>
    </source>
</evidence>
<dbReference type="KEGG" id="fwa:DCMF_20520"/>
<feature type="transmembrane region" description="Helical" evidence="7">
    <location>
        <begin position="718"/>
        <end position="737"/>
    </location>
</feature>
<keyword evidence="3 7" id="KW-0812">Transmembrane</keyword>
<keyword evidence="2" id="KW-1003">Cell membrane</keyword>
<keyword evidence="5 7" id="KW-0472">Membrane</keyword>
<evidence type="ECO:0000256" key="2">
    <source>
        <dbReference type="ARBA" id="ARBA00022475"/>
    </source>
</evidence>
<sequence length="795" mass="89184">MSALTRKLLRSIKTTYRQFIALVAMVMAGVALFVAFNCSLTNLITSRNHYYQEYGFADYYFDVIRAPQGVSRQIQALQGVAQVNGRIQKDINILKGDEQRITGRLISYSQAAEKNLYLIKGASFFQDTATTPSGVLIDPEFAGGNHFSLGDQLKIVASGQEQVLPIIGIATSPEFMVPNKSVFDMFLRGESFGIMMISQHQAEQILDMSGEINEILVNFTPGADAEGLKKEIEGILKPYGIITSYSREDQYSEKNMQFQVDALKSASAFLPLIFFIMVSCFLFILLRQLIKSQRLHIGVLKALGYDNQSITLLFTGYALLVCLMGSTLGTLGGYYLAQMLLTKYAQGFNLPYTLFEMSWDVVVKAFLISTAAGTGSGILACREIVSISPAEAIRTEAPKLGSNSFLERIPSIWDRIPASWRMSLRSIARNHLRFMITCLGIATSVILLVIAMYFYNSSDYLMEHYFDAENKYDYKVRLTNVVRNDEMKEWAKWEGVQAIEPVLEIPVKIRPLSVPERAEREEDDILVGLNPSTRLKNVFNISQEKFTIPEEGILLNRQIAEKLHVQVGDVVKVQTNLTVGPPLQSELKIRGIADQNIGGASFASAQQVDRLLHEKDVSNAVLIQMNKRYAPKMIRHLNDIPGIDYLVDKDKQAERARKSLGNMIYFTLIATISAIVLGFAVVYNISIMNFNERQKELALFKVIGFTNVKISKLLFNELLLALVPGIIIGLISGRYLGGRYIESMATDFITYPVVIYPSTYLIAVILTVCFVFIGHMFAMRRTKSLDIVEVMKDRN</sequence>
<comment type="subcellular location">
    <subcellularLocation>
        <location evidence="1">Cell membrane</location>
        <topology evidence="1">Multi-pass membrane protein</topology>
    </subcellularLocation>
</comment>
<comment type="similarity">
    <text evidence="6">Belongs to the ABC-4 integral membrane protein family.</text>
</comment>
<dbReference type="RefSeq" id="WP_148136152.1">
    <property type="nucleotide sequence ID" value="NZ_CP017634.1"/>
</dbReference>
<gene>
    <name evidence="10" type="ORF">DCMF_20520</name>
</gene>
<name>A0A3G1KWQ6_FORW1</name>
<feature type="domain" description="ABC3 transporter permease C-terminal" evidence="8">
    <location>
        <begin position="669"/>
        <end position="784"/>
    </location>
</feature>
<dbReference type="EMBL" id="CP017634">
    <property type="protein sequence ID" value="ATW26827.1"/>
    <property type="molecule type" value="Genomic_DNA"/>
</dbReference>
<organism evidence="10 11">
    <name type="scientific">Formimonas warabiya</name>
    <dbReference type="NCBI Taxonomy" id="1761012"/>
    <lineage>
        <taxon>Bacteria</taxon>
        <taxon>Bacillati</taxon>
        <taxon>Bacillota</taxon>
        <taxon>Clostridia</taxon>
        <taxon>Eubacteriales</taxon>
        <taxon>Peptococcaceae</taxon>
        <taxon>Candidatus Formimonas</taxon>
    </lineage>
</organism>
<feature type="domain" description="MacB-like periplasmic core" evidence="9">
    <location>
        <begin position="22"/>
        <end position="234"/>
    </location>
</feature>
<accession>A0A3G1KWQ6</accession>
<feature type="transmembrane region" description="Helical" evidence="7">
    <location>
        <begin position="20"/>
        <end position="44"/>
    </location>
</feature>
<feature type="transmembrane region" description="Helical" evidence="7">
    <location>
        <begin position="663"/>
        <end position="685"/>
    </location>
</feature>
<feature type="domain" description="ABC3 transporter permease C-terminal" evidence="8">
    <location>
        <begin position="269"/>
        <end position="389"/>
    </location>
</feature>
<dbReference type="GO" id="GO:0005886">
    <property type="term" value="C:plasma membrane"/>
    <property type="evidence" value="ECO:0007669"/>
    <property type="project" value="UniProtKB-SubCell"/>
</dbReference>
<evidence type="ECO:0000256" key="1">
    <source>
        <dbReference type="ARBA" id="ARBA00004651"/>
    </source>
</evidence>
<dbReference type="Proteomes" id="UP000323521">
    <property type="component" value="Chromosome"/>
</dbReference>
<protein>
    <recommendedName>
        <fullName evidence="12">ABC transporter permease</fullName>
    </recommendedName>
</protein>
<evidence type="ECO:0000313" key="10">
    <source>
        <dbReference type="EMBL" id="ATW26827.1"/>
    </source>
</evidence>
<dbReference type="PANTHER" id="PTHR30572:SF4">
    <property type="entry name" value="ABC TRANSPORTER PERMEASE YTRF"/>
    <property type="match status" value="1"/>
</dbReference>
<evidence type="ECO:0000313" key="11">
    <source>
        <dbReference type="Proteomes" id="UP000323521"/>
    </source>
</evidence>
<keyword evidence="4 7" id="KW-1133">Transmembrane helix</keyword>
<proteinExistence type="inferred from homology"/>
<feature type="transmembrane region" description="Helical" evidence="7">
    <location>
        <begin position="749"/>
        <end position="773"/>
    </location>
</feature>
<feature type="transmembrane region" description="Helical" evidence="7">
    <location>
        <begin position="432"/>
        <end position="455"/>
    </location>
</feature>
<feature type="transmembrane region" description="Helical" evidence="7">
    <location>
        <begin position="268"/>
        <end position="290"/>
    </location>
</feature>